<dbReference type="InterPro" id="IPR029045">
    <property type="entry name" value="ClpP/crotonase-like_dom_sf"/>
</dbReference>
<dbReference type="Proteomes" id="UP000319897">
    <property type="component" value="Unassembled WGS sequence"/>
</dbReference>
<protein>
    <submittedName>
        <fullName evidence="3">Enoyl-CoA hydratase</fullName>
        <ecNumber evidence="3">4.2.1.17</ecNumber>
    </submittedName>
</protein>
<keyword evidence="3" id="KW-0456">Lyase</keyword>
<proteinExistence type="inferred from homology"/>
<feature type="region of interest" description="Disordered" evidence="2">
    <location>
        <begin position="77"/>
        <end position="96"/>
    </location>
</feature>
<dbReference type="GO" id="GO:0004300">
    <property type="term" value="F:enoyl-CoA hydratase activity"/>
    <property type="evidence" value="ECO:0007669"/>
    <property type="project" value="UniProtKB-EC"/>
</dbReference>
<organism evidence="3 4">
    <name type="scientific">Sandaracinobacter neustonicus</name>
    <dbReference type="NCBI Taxonomy" id="1715348"/>
    <lineage>
        <taxon>Bacteria</taxon>
        <taxon>Pseudomonadati</taxon>
        <taxon>Pseudomonadota</taxon>
        <taxon>Alphaproteobacteria</taxon>
        <taxon>Sphingomonadales</taxon>
        <taxon>Sphingosinicellaceae</taxon>
        <taxon>Sandaracinobacter</taxon>
    </lineage>
</organism>
<evidence type="ECO:0000313" key="4">
    <source>
        <dbReference type="Proteomes" id="UP000319897"/>
    </source>
</evidence>
<comment type="similarity">
    <text evidence="1">Belongs to the enoyl-CoA hydratase/isomerase family.</text>
</comment>
<dbReference type="SUPFAM" id="SSF52096">
    <property type="entry name" value="ClpP/crotonase"/>
    <property type="match status" value="1"/>
</dbReference>
<name>A0A501XGS1_9SPHN</name>
<dbReference type="Gene3D" id="3.90.226.10">
    <property type="entry name" value="2-enoyl-CoA Hydratase, Chain A, domain 1"/>
    <property type="match status" value="1"/>
</dbReference>
<dbReference type="OrthoDB" id="9777711at2"/>
<evidence type="ECO:0000313" key="3">
    <source>
        <dbReference type="EMBL" id="TPE59493.1"/>
    </source>
</evidence>
<accession>A0A501XGS1</accession>
<dbReference type="AlphaFoldDB" id="A0A501XGS1"/>
<dbReference type="RefSeq" id="WP_140928940.1">
    <property type="nucleotide sequence ID" value="NZ_VFSU01000030.1"/>
</dbReference>
<sequence length="304" mass="33188">MERLETKLEIADGIAILTLYRPDKLNAFTGRMMHEIIAAFDETDANDDVKVVIMTGAGRAYCAGADLSAGAQTFDYDSRSEDAGGDTPQSSPVRADGSVDYTHEAVRDGGGRCTLRIFESLKPVIGAINGPAVGIGVTMQLPMDIRIASTNAKFGFVFARRGIVPEACSSWFLPRLVGISRAMEWCATGRVFGAQEALEGGLVRQVVEPDELMPTAIALAREIVDNTAPVSVALTRQMLWRMLGADHPMEAHKIDSRAIYARGRQGDAKEGVMSFLEKRPAVYPDKVSTDMPDFVPWWAERPYE</sequence>
<dbReference type="InterPro" id="IPR001753">
    <property type="entry name" value="Enoyl-CoA_hydra/iso"/>
</dbReference>
<evidence type="ECO:0000256" key="2">
    <source>
        <dbReference type="SAM" id="MobiDB-lite"/>
    </source>
</evidence>
<dbReference type="PANTHER" id="PTHR43684">
    <property type="match status" value="1"/>
</dbReference>
<gene>
    <name evidence="3" type="ORF">FJQ54_13500</name>
</gene>
<dbReference type="EMBL" id="VFSU01000030">
    <property type="protein sequence ID" value="TPE59493.1"/>
    <property type="molecule type" value="Genomic_DNA"/>
</dbReference>
<dbReference type="EC" id="4.2.1.17" evidence="3"/>
<reference evidence="3 4" key="1">
    <citation type="submission" date="2019-06" db="EMBL/GenBank/DDBJ databases">
        <authorList>
            <person name="Lee I."/>
            <person name="Jang G.I."/>
            <person name="Hwang C.Y."/>
        </authorList>
    </citation>
    <scope>NUCLEOTIDE SEQUENCE [LARGE SCALE GENOMIC DNA]</scope>
    <source>
        <strain evidence="3 4">PAMC 28131</strain>
    </source>
</reference>
<dbReference type="NCBIfam" id="NF006109">
    <property type="entry name" value="PRK08260.1"/>
    <property type="match status" value="1"/>
</dbReference>
<dbReference type="PANTHER" id="PTHR43684:SF4">
    <property type="entry name" value="ENOYL-COA HYDRATASE_ISOMERASE FAMILY PROTEIN (AFU_ORTHOLOGUE AFUA_1G01890)"/>
    <property type="match status" value="1"/>
</dbReference>
<dbReference type="CDD" id="cd06558">
    <property type="entry name" value="crotonase-like"/>
    <property type="match status" value="1"/>
</dbReference>
<dbReference type="Pfam" id="PF00378">
    <property type="entry name" value="ECH_1"/>
    <property type="match status" value="2"/>
</dbReference>
<evidence type="ECO:0000256" key="1">
    <source>
        <dbReference type="ARBA" id="ARBA00005254"/>
    </source>
</evidence>
<dbReference type="InterPro" id="IPR051053">
    <property type="entry name" value="ECH/Chromodomain_protein"/>
</dbReference>
<keyword evidence="4" id="KW-1185">Reference proteome</keyword>
<comment type="caution">
    <text evidence="3">The sequence shown here is derived from an EMBL/GenBank/DDBJ whole genome shotgun (WGS) entry which is preliminary data.</text>
</comment>